<feature type="compositionally biased region" description="Low complexity" evidence="1">
    <location>
        <begin position="207"/>
        <end position="223"/>
    </location>
</feature>
<comment type="caution">
    <text evidence="2">The sequence shown here is derived from an EMBL/GenBank/DDBJ whole genome shotgun (WGS) entry which is preliminary data.</text>
</comment>
<feature type="compositionally biased region" description="Low complexity" evidence="1">
    <location>
        <begin position="231"/>
        <end position="246"/>
    </location>
</feature>
<feature type="compositionally biased region" description="Basic and acidic residues" evidence="1">
    <location>
        <begin position="374"/>
        <end position="386"/>
    </location>
</feature>
<feature type="region of interest" description="Disordered" evidence="1">
    <location>
        <begin position="338"/>
        <end position="412"/>
    </location>
</feature>
<protein>
    <submittedName>
        <fullName evidence="2">Uncharacterized protein</fullName>
    </submittedName>
</protein>
<feature type="compositionally biased region" description="Basic residues" evidence="1">
    <location>
        <begin position="349"/>
        <end position="359"/>
    </location>
</feature>
<gene>
    <name evidence="2" type="ORF">CTheo_2891</name>
</gene>
<feature type="region of interest" description="Disordered" evidence="1">
    <location>
        <begin position="588"/>
        <end position="656"/>
    </location>
</feature>
<organism evidence="2 3">
    <name type="scientific">Ceratobasidium theobromae</name>
    <dbReference type="NCBI Taxonomy" id="1582974"/>
    <lineage>
        <taxon>Eukaryota</taxon>
        <taxon>Fungi</taxon>
        <taxon>Dikarya</taxon>
        <taxon>Basidiomycota</taxon>
        <taxon>Agaricomycotina</taxon>
        <taxon>Agaricomycetes</taxon>
        <taxon>Cantharellales</taxon>
        <taxon>Ceratobasidiaceae</taxon>
        <taxon>Ceratobasidium</taxon>
    </lineage>
</organism>
<dbReference type="OrthoDB" id="3197755at2759"/>
<feature type="compositionally biased region" description="Polar residues" evidence="1">
    <location>
        <begin position="43"/>
        <end position="67"/>
    </location>
</feature>
<reference evidence="2 3" key="1">
    <citation type="journal article" date="2019" name="Fungal Biol. Biotechnol.">
        <title>Draft genome sequence of fastidious pathogen Ceratobasidium theobromae, which causes vascular-streak dieback in Theobroma cacao.</title>
        <authorList>
            <person name="Ali S.S."/>
            <person name="Asman A."/>
            <person name="Shao J."/>
            <person name="Firmansyah A.P."/>
            <person name="Susilo A.W."/>
            <person name="Rosmana A."/>
            <person name="McMahon P."/>
            <person name="Junaid M."/>
            <person name="Guest D."/>
            <person name="Kheng T.Y."/>
            <person name="Meinhardt L.W."/>
            <person name="Bailey B.A."/>
        </authorList>
    </citation>
    <scope>NUCLEOTIDE SEQUENCE [LARGE SCALE GENOMIC DNA]</scope>
    <source>
        <strain evidence="2 3">CT2</strain>
    </source>
</reference>
<evidence type="ECO:0000313" key="3">
    <source>
        <dbReference type="Proteomes" id="UP000383932"/>
    </source>
</evidence>
<keyword evidence="3" id="KW-1185">Reference proteome</keyword>
<dbReference type="Proteomes" id="UP000383932">
    <property type="component" value="Unassembled WGS sequence"/>
</dbReference>
<name>A0A5N5QQ20_9AGAM</name>
<feature type="region of interest" description="Disordered" evidence="1">
    <location>
        <begin position="25"/>
        <end position="67"/>
    </location>
</feature>
<proteinExistence type="predicted"/>
<evidence type="ECO:0000256" key="1">
    <source>
        <dbReference type="SAM" id="MobiDB-lite"/>
    </source>
</evidence>
<dbReference type="EMBL" id="SSOP01000032">
    <property type="protein sequence ID" value="KAB5593708.1"/>
    <property type="molecule type" value="Genomic_DNA"/>
</dbReference>
<feature type="region of interest" description="Disordered" evidence="1">
    <location>
        <begin position="441"/>
        <end position="478"/>
    </location>
</feature>
<accession>A0A5N5QQ20</accession>
<feature type="compositionally biased region" description="Low complexity" evidence="1">
    <location>
        <begin position="361"/>
        <end position="373"/>
    </location>
</feature>
<dbReference type="AlphaFoldDB" id="A0A5N5QQ20"/>
<feature type="compositionally biased region" description="Basic and acidic residues" evidence="1">
    <location>
        <begin position="462"/>
        <end position="473"/>
    </location>
</feature>
<sequence>MPITSKTSSRIVPVDESGSRALYNASKFTLGAPPSRKRPAQPNPNLINEPSCSGSPNNRRRASVTQGVSPLSPFSSLFALLEPSVTRTVRRASAYGIDLGAPAAHLSPVSTFVPGKSHRRSLSNPSPCTALAFETPLAPSPVSPGHILFQRACALATLKGDFSAPSSTAPDTSKPKSKTRPRPIMTTGKNGHINVLLLPKSRDKEGGASSIRSGTSASTSASKSKSRKTPEPSSSSTKTGKSPNPTLRAQRSLTPARGIANDTFRPLPYATHAALDEFFGDPRKMNALHAHQSSSKQLGARPEEVGYGNTIGHRGADGWIWFDAIEEQEYAWLMSEAASPGVPDTARPKEKKTKRRGLFGRRGSVASVSSGGRSDWESFDPLRRGSESGTSDSGIVDPATYDLDPTLPPRYRAPVTGMSATYRAATLDAGAWDAALHAHMRQSPGGVSAPKSRRGRSRRGSSSKENRNEERRRPPPLNLTAVTHALVSLGPSAIPVTQPTPPVARRPSLPANYLFPASLANAARADFVSSSYQPHPSKRDLNLDPETPWSANLPQETIYRSIGSDLHAPSPTPGSPFKAMFSRRASLTPLPLRHNPAPLPKSGRAHELKGAEYNGTLPKLPPMPTEHGTSAPGEGRRKASLADIFRRGFSVKGSRK</sequence>
<feature type="region of interest" description="Disordered" evidence="1">
    <location>
        <begin position="161"/>
        <end position="263"/>
    </location>
</feature>
<feature type="compositionally biased region" description="Basic residues" evidence="1">
    <location>
        <begin position="451"/>
        <end position="461"/>
    </location>
</feature>
<evidence type="ECO:0000313" key="2">
    <source>
        <dbReference type="EMBL" id="KAB5593708.1"/>
    </source>
</evidence>